<protein>
    <recommendedName>
        <fullName evidence="1">PD(D/E)XK endonuclease domain-containing protein</fullName>
    </recommendedName>
</protein>
<name>A0A7W2AAH6_9BACL</name>
<dbReference type="AlphaFoldDB" id="A0A7W2AAH6"/>
<dbReference type="Pfam" id="PF11645">
    <property type="entry name" value="PDDEXK_5"/>
    <property type="match status" value="1"/>
</dbReference>
<gene>
    <name evidence="2" type="ORF">H1191_18600</name>
</gene>
<evidence type="ECO:0000259" key="1">
    <source>
        <dbReference type="Pfam" id="PF11645"/>
    </source>
</evidence>
<reference evidence="2 3" key="1">
    <citation type="submission" date="2020-07" db="EMBL/GenBank/DDBJ databases">
        <authorList>
            <person name="Feng H."/>
        </authorList>
    </citation>
    <scope>NUCLEOTIDE SEQUENCE [LARGE SCALE GENOMIC DNA]</scope>
    <source>
        <strain evidence="3">s-10</strain>
    </source>
</reference>
<accession>A0A7W2AAH6</accession>
<sequence length="137" mass="16344">MKHHTKSKGDLGVLKAQVDLYQKGYKILYPQTEHAPFDLVIYKDNQFKRVQVKYRELNLHGVLEVRFRSSYCNSHDVVMKDTIKHEIDVYCVYCPQTDECYYFDPITFNKSISLRVETPKNNQMQNVKFARDYREIP</sequence>
<dbReference type="InterPro" id="IPR021671">
    <property type="entry name" value="PD(D/E)XK_Endonuc"/>
</dbReference>
<dbReference type="EMBL" id="JACEIQ010000028">
    <property type="protein sequence ID" value="MBA4496277.1"/>
    <property type="molecule type" value="Genomic_DNA"/>
</dbReference>
<evidence type="ECO:0000313" key="2">
    <source>
        <dbReference type="EMBL" id="MBA4496277.1"/>
    </source>
</evidence>
<proteinExistence type="predicted"/>
<dbReference type="Gene3D" id="3.40.1350.10">
    <property type="match status" value="1"/>
</dbReference>
<comment type="caution">
    <text evidence="2">The sequence shown here is derived from an EMBL/GenBank/DDBJ whole genome shotgun (WGS) entry which is preliminary data.</text>
</comment>
<dbReference type="InterPro" id="IPR011856">
    <property type="entry name" value="tRNA_endonuc-like_dom_sf"/>
</dbReference>
<keyword evidence="3" id="KW-1185">Reference proteome</keyword>
<organism evidence="2 3">
    <name type="scientific">Paenactinomyces guangxiensis</name>
    <dbReference type="NCBI Taxonomy" id="1490290"/>
    <lineage>
        <taxon>Bacteria</taxon>
        <taxon>Bacillati</taxon>
        <taxon>Bacillota</taxon>
        <taxon>Bacilli</taxon>
        <taxon>Bacillales</taxon>
        <taxon>Thermoactinomycetaceae</taxon>
        <taxon>Paenactinomyces</taxon>
    </lineage>
</organism>
<dbReference type="GO" id="GO:0003676">
    <property type="term" value="F:nucleic acid binding"/>
    <property type="evidence" value="ECO:0007669"/>
    <property type="project" value="InterPro"/>
</dbReference>
<feature type="domain" description="PD(D/E)XK endonuclease" evidence="1">
    <location>
        <begin position="3"/>
        <end position="135"/>
    </location>
</feature>
<dbReference type="Proteomes" id="UP000535491">
    <property type="component" value="Unassembled WGS sequence"/>
</dbReference>
<dbReference type="RefSeq" id="WP_181754595.1">
    <property type="nucleotide sequence ID" value="NZ_JACEIQ010000028.1"/>
</dbReference>
<evidence type="ECO:0000313" key="3">
    <source>
        <dbReference type="Proteomes" id="UP000535491"/>
    </source>
</evidence>